<feature type="transmembrane region" description="Helical" evidence="2">
    <location>
        <begin position="51"/>
        <end position="72"/>
    </location>
</feature>
<reference evidence="3" key="3">
    <citation type="submission" date="2025-08" db="UniProtKB">
        <authorList>
            <consortium name="Ensembl"/>
        </authorList>
    </citation>
    <scope>IDENTIFICATION</scope>
    <source>
        <strain evidence="3">17573</strain>
    </source>
</reference>
<dbReference type="ExpressionAtlas" id="A0A5F8APR9">
    <property type="expression patterns" value="baseline"/>
</dbReference>
<gene>
    <name evidence="3 5" type="primary">SLC29A3</name>
</gene>
<accession>A0A5F8APR9</accession>
<protein>
    <submittedName>
        <fullName evidence="3">Solute carrier family 29 member 3</fullName>
    </submittedName>
</protein>
<evidence type="ECO:0000256" key="1">
    <source>
        <dbReference type="SAM" id="MobiDB-lite"/>
    </source>
</evidence>
<feature type="region of interest" description="Disordered" evidence="1">
    <location>
        <begin position="172"/>
        <end position="196"/>
    </location>
</feature>
<reference evidence="4" key="1">
    <citation type="journal article" date="2007" name="Science">
        <title>Evolutionary and biomedical insights from the rhesus macaque genome.</title>
        <authorList>
            <person name="Gibbs R.A."/>
            <person name="Rogers J."/>
            <person name="Katze M.G."/>
            <person name="Bumgarner R."/>
            <person name="Weinstock G.M."/>
            <person name="Mardis E.R."/>
            <person name="Remington K.A."/>
            <person name="Strausberg R.L."/>
            <person name="Venter J.C."/>
            <person name="Wilson R.K."/>
            <person name="Batzer M.A."/>
            <person name="Bustamante C.D."/>
            <person name="Eichler E.E."/>
            <person name="Hahn M.W."/>
            <person name="Hardison R.C."/>
            <person name="Makova K.D."/>
            <person name="Miller W."/>
            <person name="Milosavljevic A."/>
            <person name="Palermo R.E."/>
            <person name="Siepel A."/>
            <person name="Sikela J.M."/>
            <person name="Attaway T."/>
            <person name="Bell S."/>
            <person name="Bernard K.E."/>
            <person name="Buhay C.J."/>
            <person name="Chandrabose M.N."/>
            <person name="Dao M."/>
            <person name="Davis C."/>
            <person name="Delehaunty K.D."/>
            <person name="Ding Y."/>
            <person name="Dinh H.H."/>
            <person name="Dugan-Rocha S."/>
            <person name="Fulton L.A."/>
            <person name="Gabisi R.A."/>
            <person name="Garner T.T."/>
            <person name="Godfrey J."/>
            <person name="Hawes A.C."/>
            <person name="Hernandez J."/>
            <person name="Hines S."/>
            <person name="Holder M."/>
            <person name="Hume J."/>
            <person name="Jhangiani S.N."/>
            <person name="Joshi V."/>
            <person name="Khan Z.M."/>
            <person name="Kirkness E.F."/>
            <person name="Cree A."/>
            <person name="Fowler R.G."/>
            <person name="Lee S."/>
            <person name="Lewis L.R."/>
            <person name="Li Z."/>
            <person name="Liu Y.-S."/>
            <person name="Moore S.M."/>
            <person name="Muzny D."/>
            <person name="Nazareth L.V."/>
            <person name="Ngo D.N."/>
            <person name="Okwuonu G.O."/>
            <person name="Pai G."/>
            <person name="Parker D."/>
            <person name="Paul H.A."/>
            <person name="Pfannkoch C."/>
            <person name="Pohl C.S."/>
            <person name="Rogers Y.-H.C."/>
            <person name="Ruiz S.J."/>
            <person name="Sabo A."/>
            <person name="Santibanez J."/>
            <person name="Schneider B.W."/>
            <person name="Smith S.M."/>
            <person name="Sodergren E."/>
            <person name="Svatek A.F."/>
            <person name="Utterback T.R."/>
            <person name="Vattathil S."/>
            <person name="Warren W."/>
            <person name="White C.S."/>
            <person name="Chinwalla A.T."/>
            <person name="Feng Y."/>
            <person name="Halpern A.L."/>
            <person name="Hillier L.W."/>
            <person name="Huang X."/>
            <person name="Minx P."/>
            <person name="Nelson J.O."/>
            <person name="Pepin K.H."/>
            <person name="Qin X."/>
            <person name="Sutton G.G."/>
            <person name="Venter E."/>
            <person name="Walenz B.P."/>
            <person name="Wallis J.W."/>
            <person name="Worley K.C."/>
            <person name="Yang S.-P."/>
            <person name="Jones S.M."/>
            <person name="Marra M.A."/>
            <person name="Rocchi M."/>
            <person name="Schein J.E."/>
            <person name="Baertsch R."/>
            <person name="Clarke L."/>
            <person name="Csuros M."/>
            <person name="Glasscock J."/>
            <person name="Harris R.A."/>
            <person name="Havlak P."/>
            <person name="Jackson A.R."/>
            <person name="Jiang H."/>
            <person name="Liu Y."/>
            <person name="Messina D.N."/>
            <person name="Shen Y."/>
            <person name="Song H.X.-Z."/>
            <person name="Wylie T."/>
            <person name="Zhang L."/>
            <person name="Birney E."/>
            <person name="Han K."/>
            <person name="Konkel M.K."/>
            <person name="Lee J."/>
            <person name="Smit A.F.A."/>
            <person name="Ullmer B."/>
            <person name="Wang H."/>
            <person name="Xing J."/>
            <person name="Burhans R."/>
            <person name="Cheng Z."/>
            <person name="Karro J.E."/>
            <person name="Ma J."/>
            <person name="Raney B."/>
            <person name="She X."/>
            <person name="Cox M.J."/>
            <person name="Demuth J.P."/>
            <person name="Dumas L.J."/>
            <person name="Han S.-G."/>
            <person name="Hopkins J."/>
            <person name="Karimpour-Fard A."/>
            <person name="Kim Y.H."/>
            <person name="Pollack J.R."/>
            <person name="Vinar T."/>
            <person name="Addo-Quaye C."/>
            <person name="Degenhardt J."/>
            <person name="Denby A."/>
            <person name="Hubisz M.J."/>
            <person name="Indap A."/>
            <person name="Kosiol C."/>
            <person name="Lahn B.T."/>
            <person name="Lawson H.A."/>
            <person name="Marklein A."/>
            <person name="Nielsen R."/>
            <person name="Vallender E.J."/>
            <person name="Clark A.G."/>
            <person name="Ferguson B."/>
            <person name="Hernandez R.D."/>
            <person name="Hirani K."/>
            <person name="Kehrer-Sawatzki H."/>
            <person name="Kolb J."/>
            <person name="Patil S."/>
            <person name="Pu L.-L."/>
            <person name="Ren Y."/>
            <person name="Smith D.G."/>
            <person name="Wheeler D.A."/>
            <person name="Schenck I."/>
            <person name="Ball E.V."/>
            <person name="Chen R."/>
            <person name="Cooper D.N."/>
            <person name="Giardine B."/>
            <person name="Hsu F."/>
            <person name="Kent W.J."/>
            <person name="Lesk A."/>
            <person name="Nelson D.L."/>
            <person name="O'brien W.E."/>
            <person name="Pruefer K."/>
            <person name="Stenson P.D."/>
            <person name="Wallace J.C."/>
            <person name="Ke H."/>
            <person name="Liu X.-M."/>
            <person name="Wang P."/>
            <person name="Xiang A.P."/>
            <person name="Yang F."/>
            <person name="Barber G.P."/>
            <person name="Haussler D."/>
            <person name="Karolchik D."/>
            <person name="Kern A.D."/>
            <person name="Kuhn R.M."/>
            <person name="Smith K.E."/>
            <person name="Zwieg A.S."/>
        </authorList>
    </citation>
    <scope>NUCLEOTIDE SEQUENCE [LARGE SCALE GENOMIC DNA]</scope>
    <source>
        <strain evidence="4">17573</strain>
    </source>
</reference>
<keyword evidence="4" id="KW-1185">Reference proteome</keyword>
<evidence type="ECO:0000313" key="3">
    <source>
        <dbReference type="Ensembl" id="ENSMMUP00000079069.1"/>
    </source>
</evidence>
<dbReference type="VGNC" id="VGNC:77561">
    <property type="gene designation" value="SLC29A3"/>
</dbReference>
<dbReference type="Ensembl" id="ENSMMUT00000090040.1">
    <property type="protein sequence ID" value="ENSMMUP00000079069.1"/>
    <property type="gene ID" value="ENSMMUG00000006433.4"/>
</dbReference>
<name>A0A5F8APR9_MACMU</name>
<keyword evidence="2" id="KW-0472">Membrane</keyword>
<dbReference type="Proteomes" id="UP000006718">
    <property type="component" value="Chromosome 9"/>
</dbReference>
<sequence length="196" mass="21791">MAIASEDDFQHSSNSTYRTIGSSLQADQEALLEKLLDHPPPGLQRPEDRFYGTYIIFFSLGIGSLLPWNFLVTAKEYWMFKLGNSSSPATGEDPEGSDILGCGPHPCPVLTDGHPGHLHGDNRTGEGGHLLLDPWLFCSHHCLHGDPQRCLHCLQQQHLWHDRLLPYEKLPGTDIRRSHGRDGQRRGLPGGLGCIQ</sequence>
<reference evidence="3" key="2">
    <citation type="submission" date="2019-01" db="EMBL/GenBank/DDBJ databases">
        <authorList>
            <person name="Graves T."/>
            <person name="Eichler E.E."/>
            <person name="Wilson R.K."/>
        </authorList>
    </citation>
    <scope>NUCLEOTIDE SEQUENCE [LARGE SCALE GENOMIC DNA]</scope>
    <source>
        <strain evidence="3">17573</strain>
    </source>
</reference>
<dbReference type="GeneTree" id="ENSGT00950000182898"/>
<proteinExistence type="predicted"/>
<reference evidence="3" key="4">
    <citation type="submission" date="2025-09" db="UniProtKB">
        <authorList>
            <consortium name="Ensembl"/>
        </authorList>
    </citation>
    <scope>IDENTIFICATION</scope>
    <source>
        <strain evidence="3">17573</strain>
    </source>
</reference>
<feature type="compositionally biased region" description="Basic and acidic residues" evidence="1">
    <location>
        <begin position="174"/>
        <end position="185"/>
    </location>
</feature>
<dbReference type="VEuPathDB" id="HostDB:ENSMMUG00000006433"/>
<evidence type="ECO:0000256" key="2">
    <source>
        <dbReference type="SAM" id="Phobius"/>
    </source>
</evidence>
<dbReference type="AlphaFoldDB" id="A0A5F8APR9"/>
<keyword evidence="2" id="KW-1133">Transmembrane helix</keyword>
<keyword evidence="2" id="KW-0812">Transmembrane</keyword>
<evidence type="ECO:0000313" key="4">
    <source>
        <dbReference type="Proteomes" id="UP000006718"/>
    </source>
</evidence>
<organism evidence="3 4">
    <name type="scientific">Macaca mulatta</name>
    <name type="common">Rhesus macaque</name>
    <dbReference type="NCBI Taxonomy" id="9544"/>
    <lineage>
        <taxon>Eukaryota</taxon>
        <taxon>Metazoa</taxon>
        <taxon>Chordata</taxon>
        <taxon>Craniata</taxon>
        <taxon>Vertebrata</taxon>
        <taxon>Euteleostomi</taxon>
        <taxon>Mammalia</taxon>
        <taxon>Eutheria</taxon>
        <taxon>Euarchontoglires</taxon>
        <taxon>Primates</taxon>
        <taxon>Haplorrhini</taxon>
        <taxon>Catarrhini</taxon>
        <taxon>Cercopithecidae</taxon>
        <taxon>Cercopithecinae</taxon>
        <taxon>Macaca</taxon>
    </lineage>
</organism>
<evidence type="ECO:0000313" key="5">
    <source>
        <dbReference type="VGNC" id="VGNC:77561"/>
    </source>
</evidence>
<dbReference type="Bgee" id="ENSMMUG00000006433">
    <property type="expression patterns" value="Expressed in olfactory segment of nasal mucosa and 20 other cell types or tissues"/>
</dbReference>